<evidence type="ECO:0000313" key="1">
    <source>
        <dbReference type="EMBL" id="PLW29314.1"/>
    </source>
</evidence>
<proteinExistence type="predicted"/>
<dbReference type="Proteomes" id="UP000235392">
    <property type="component" value="Unassembled WGS sequence"/>
</dbReference>
<comment type="caution">
    <text evidence="1">The sequence shown here is derived from an EMBL/GenBank/DDBJ whole genome shotgun (WGS) entry which is preliminary data.</text>
</comment>
<dbReference type="AlphaFoldDB" id="A0A2N5TUZ5"/>
<dbReference type="EMBL" id="PGCI01000335">
    <property type="protein sequence ID" value="PLW29314.1"/>
    <property type="molecule type" value="Genomic_DNA"/>
</dbReference>
<organism evidence="1 2">
    <name type="scientific">Puccinia coronata f. sp. avenae</name>
    <dbReference type="NCBI Taxonomy" id="200324"/>
    <lineage>
        <taxon>Eukaryota</taxon>
        <taxon>Fungi</taxon>
        <taxon>Dikarya</taxon>
        <taxon>Basidiomycota</taxon>
        <taxon>Pucciniomycotina</taxon>
        <taxon>Pucciniomycetes</taxon>
        <taxon>Pucciniales</taxon>
        <taxon>Pucciniaceae</taxon>
        <taxon>Puccinia</taxon>
    </lineage>
</organism>
<protein>
    <submittedName>
        <fullName evidence="1">Uncharacterized protein</fullName>
    </submittedName>
</protein>
<reference evidence="1 2" key="1">
    <citation type="submission" date="2017-11" db="EMBL/GenBank/DDBJ databases">
        <title>De novo assembly and phasing of dikaryotic genomes from two isolates of Puccinia coronata f. sp. avenae, the causal agent of oat crown rust.</title>
        <authorList>
            <person name="Miller M.E."/>
            <person name="Zhang Y."/>
            <person name="Omidvar V."/>
            <person name="Sperschneider J."/>
            <person name="Schwessinger B."/>
            <person name="Raley C."/>
            <person name="Palmer J.M."/>
            <person name="Garnica D."/>
            <person name="Upadhyaya N."/>
            <person name="Rathjen J."/>
            <person name="Taylor J.M."/>
            <person name="Park R.F."/>
            <person name="Dodds P.N."/>
            <person name="Hirsch C.D."/>
            <person name="Kianian S.F."/>
            <person name="Figueroa M."/>
        </authorList>
    </citation>
    <scope>NUCLEOTIDE SEQUENCE [LARGE SCALE GENOMIC DNA]</scope>
    <source>
        <strain evidence="1">12SD80</strain>
    </source>
</reference>
<name>A0A2N5TUZ5_9BASI</name>
<evidence type="ECO:0000313" key="2">
    <source>
        <dbReference type="Proteomes" id="UP000235392"/>
    </source>
</evidence>
<accession>A0A2N5TUZ5</accession>
<sequence>MTRKISSIESPDGADAGFSHIFVFGNCGTKEAQIRITQASGLQDDSQCQATMKLGIVKQLMQFMYRLNPYAKVYQHQEKSWQVADRQELWRWSPLPRQGPIQSGITFQLSTKLQ</sequence>
<gene>
    <name evidence="1" type="ORF">PCASD_23584</name>
</gene>